<sequence length="129" mass="13714">MAASTKTAFVLLAAVLLALVASAAASRKLEDEDALLGSLARLPRRPWAPPRGSPPPRPGRGPSQLSSRSSHSSRTEGAAWPCWDPSAGGERWKVVESCDLDLLGEERGMFVFVLFVIGVPVLLISLLPV</sequence>
<accession>A0A2T8IK32</accession>
<evidence type="ECO:0000256" key="3">
    <source>
        <dbReference type="SAM" id="SignalP"/>
    </source>
</evidence>
<evidence type="ECO:0000256" key="1">
    <source>
        <dbReference type="SAM" id="MobiDB-lite"/>
    </source>
</evidence>
<reference evidence="4" key="1">
    <citation type="submission" date="2018-04" db="EMBL/GenBank/DDBJ databases">
        <title>WGS assembly of Panicum hallii.</title>
        <authorList>
            <person name="Lovell J."/>
            <person name="Jenkins J."/>
            <person name="Lowry D."/>
            <person name="Mamidi S."/>
            <person name="Sreedasyam A."/>
            <person name="Weng X."/>
            <person name="Barry K."/>
            <person name="Bonette J."/>
            <person name="Campitelli B."/>
            <person name="Daum C."/>
            <person name="Gordon S."/>
            <person name="Gould B."/>
            <person name="Lipzen A."/>
            <person name="Macqueen A."/>
            <person name="Palacio-Mejia J."/>
            <person name="Plott C."/>
            <person name="Shakirov E."/>
            <person name="Shu S."/>
            <person name="Yoshinaga Y."/>
            <person name="Zane M."/>
            <person name="Rokhsar D."/>
            <person name="Grimwood J."/>
            <person name="Schmutz J."/>
            <person name="Juenger T."/>
        </authorList>
    </citation>
    <scope>NUCLEOTIDE SEQUENCE [LARGE SCALE GENOMIC DNA]</scope>
    <source>
        <strain evidence="4">FIL2</strain>
    </source>
</reference>
<feature type="signal peptide" evidence="3">
    <location>
        <begin position="1"/>
        <end position="25"/>
    </location>
</feature>
<feature type="transmembrane region" description="Helical" evidence="2">
    <location>
        <begin position="109"/>
        <end position="127"/>
    </location>
</feature>
<keyword evidence="2" id="KW-0472">Membrane</keyword>
<feature type="compositionally biased region" description="Pro residues" evidence="1">
    <location>
        <begin position="46"/>
        <end position="59"/>
    </location>
</feature>
<proteinExistence type="predicted"/>
<organism evidence="4">
    <name type="scientific">Panicum hallii</name>
    <dbReference type="NCBI Taxonomy" id="206008"/>
    <lineage>
        <taxon>Eukaryota</taxon>
        <taxon>Viridiplantae</taxon>
        <taxon>Streptophyta</taxon>
        <taxon>Embryophyta</taxon>
        <taxon>Tracheophyta</taxon>
        <taxon>Spermatophyta</taxon>
        <taxon>Magnoliopsida</taxon>
        <taxon>Liliopsida</taxon>
        <taxon>Poales</taxon>
        <taxon>Poaceae</taxon>
        <taxon>PACMAD clade</taxon>
        <taxon>Panicoideae</taxon>
        <taxon>Panicodae</taxon>
        <taxon>Paniceae</taxon>
        <taxon>Panicinae</taxon>
        <taxon>Panicum</taxon>
        <taxon>Panicum sect. Panicum</taxon>
    </lineage>
</organism>
<keyword evidence="3" id="KW-0732">Signal</keyword>
<keyword evidence="2" id="KW-1133">Transmembrane helix</keyword>
<evidence type="ECO:0000313" key="4">
    <source>
        <dbReference type="EMBL" id="PVH38024.1"/>
    </source>
</evidence>
<evidence type="ECO:0000256" key="2">
    <source>
        <dbReference type="SAM" id="Phobius"/>
    </source>
</evidence>
<protein>
    <submittedName>
        <fullName evidence="4">Uncharacterized protein</fullName>
    </submittedName>
</protein>
<dbReference type="Gramene" id="PVH38024">
    <property type="protein sequence ID" value="PVH38024"/>
    <property type="gene ID" value="PAHAL_5G153700"/>
</dbReference>
<gene>
    <name evidence="4" type="ORF">PAHAL_5G153700</name>
</gene>
<keyword evidence="2" id="KW-0812">Transmembrane</keyword>
<dbReference type="Proteomes" id="UP000243499">
    <property type="component" value="Chromosome 5"/>
</dbReference>
<feature type="chain" id="PRO_5015506841" evidence="3">
    <location>
        <begin position="26"/>
        <end position="129"/>
    </location>
</feature>
<name>A0A2T8IK32_9POAL</name>
<feature type="compositionally biased region" description="Low complexity" evidence="1">
    <location>
        <begin position="60"/>
        <end position="72"/>
    </location>
</feature>
<feature type="region of interest" description="Disordered" evidence="1">
    <location>
        <begin position="43"/>
        <end position="89"/>
    </location>
</feature>
<dbReference type="EMBL" id="CM008050">
    <property type="protein sequence ID" value="PVH38024.1"/>
    <property type="molecule type" value="Genomic_DNA"/>
</dbReference>
<dbReference type="AlphaFoldDB" id="A0A2T8IK32"/>